<reference evidence="4" key="2">
    <citation type="submission" date="2023-07" db="EMBL/GenBank/DDBJ databases">
        <title>Genome mining of underrepresented organisms for secondary metabolites.</title>
        <authorList>
            <person name="D'Agostino P.M."/>
        </authorList>
    </citation>
    <scope>NUCLEOTIDE SEQUENCE [LARGE SCALE GENOMIC DNA]</scope>
    <source>
        <strain evidence="4">WS4403</strain>
    </source>
</reference>
<dbReference type="InterPro" id="IPR052515">
    <property type="entry name" value="Gfo/Idh/MocA_Oxidoreductase"/>
</dbReference>
<accession>A0ABS4P413</accession>
<evidence type="ECO:0000259" key="1">
    <source>
        <dbReference type="Pfam" id="PF01408"/>
    </source>
</evidence>
<evidence type="ECO:0000313" key="3">
    <source>
        <dbReference type="EMBL" id="MBP2167384.1"/>
    </source>
</evidence>
<keyword evidence="4" id="KW-1185">Reference proteome</keyword>
<proteinExistence type="predicted"/>
<dbReference type="Gene3D" id="3.30.360.10">
    <property type="entry name" value="Dihydrodipicolinate Reductase, domain 2"/>
    <property type="match status" value="1"/>
</dbReference>
<dbReference type="Pfam" id="PF01408">
    <property type="entry name" value="GFO_IDH_MocA"/>
    <property type="match status" value="1"/>
</dbReference>
<dbReference type="Gene3D" id="3.40.50.720">
    <property type="entry name" value="NAD(P)-binding Rossmann-like Domain"/>
    <property type="match status" value="1"/>
</dbReference>
<dbReference type="Proteomes" id="UP001195624">
    <property type="component" value="Unassembled WGS sequence"/>
</dbReference>
<dbReference type="RefSeq" id="WP_017800136.1">
    <property type="nucleotide sequence ID" value="NZ_JAGGMQ010000001.1"/>
</dbReference>
<dbReference type="SUPFAM" id="SSF51735">
    <property type="entry name" value="NAD(P)-binding Rossmann-fold domains"/>
    <property type="match status" value="1"/>
</dbReference>
<gene>
    <name evidence="3" type="ORF">J2125_000576</name>
</gene>
<dbReference type="PANTHER" id="PTHR43249">
    <property type="entry name" value="UDP-N-ACETYL-2-AMINO-2-DEOXY-D-GLUCURONATE OXIDASE"/>
    <property type="match status" value="1"/>
</dbReference>
<name>A0ABS4P413_9GAMM</name>
<sequence>MAVINESVAFMCSIAHEVTNMKGAIIGFGKIAAGHLAGYRQCDGLLITSIVDVSPKRRRLAEERFGLAAYSTFKQLVASQDLDFIDVCTPPDTHAFYSAQALDGDFHTLCEKPVFLPDRSGYQDQIAQINSSNQLFYPCHVYKFSPILSEVKKIVQGGTLGKIVRADFKTFRAGHALGVEEWQPDWRRKMSIAKGGILRDHGPHSIYTAMHLTHSMPLSISCITGRFAKGFPQTEDTALVRMKCTNDVEVSFTLSWSASHRSTCYSLSGTHGSLMVDDDELSWSSKGKVNKKLINSEFNDPSHQNWFRDMFRDFEALVCHPERRVPLIIEALVTSAAIDAAYRSSCRAGAWIELDIPEYPVT</sequence>
<dbReference type="InterPro" id="IPR055170">
    <property type="entry name" value="GFO_IDH_MocA-like_dom"/>
</dbReference>
<reference evidence="3 4" key="1">
    <citation type="submission" date="2021-03" db="EMBL/GenBank/DDBJ databases">
        <authorList>
            <person name="D'Agostino P."/>
            <person name="Huntemann M."/>
            <person name="Clum A."/>
            <person name="Spunde A."/>
            <person name="Palaniappan K."/>
            <person name="Ritter S."/>
            <person name="Mikhailova N."/>
            <person name="Chen I.-M."/>
            <person name="Stamatis D."/>
            <person name="Reddy T."/>
            <person name="O'Malley R."/>
            <person name="Daum C."/>
            <person name="Shapiro N."/>
            <person name="Ivanova N."/>
            <person name="Kyrpides N."/>
            <person name="Woyke T."/>
        </authorList>
    </citation>
    <scope>NUCLEOTIDE SEQUENCE [LARGE SCALE GENOMIC DNA]</scope>
    <source>
        <strain evidence="3 4">WS4403</strain>
    </source>
</reference>
<evidence type="ECO:0000259" key="2">
    <source>
        <dbReference type="Pfam" id="PF22725"/>
    </source>
</evidence>
<feature type="domain" description="GFO/IDH/MocA-like oxidoreductase" evidence="2">
    <location>
        <begin position="150"/>
        <end position="274"/>
    </location>
</feature>
<organism evidence="3 4">
    <name type="scientific">Winslowiella toletana</name>
    <dbReference type="NCBI Taxonomy" id="92490"/>
    <lineage>
        <taxon>Bacteria</taxon>
        <taxon>Pseudomonadati</taxon>
        <taxon>Pseudomonadota</taxon>
        <taxon>Gammaproteobacteria</taxon>
        <taxon>Enterobacterales</taxon>
        <taxon>Erwiniaceae</taxon>
        <taxon>Winslowiella</taxon>
    </lineage>
</organism>
<dbReference type="Pfam" id="PF22725">
    <property type="entry name" value="GFO_IDH_MocA_C3"/>
    <property type="match status" value="1"/>
</dbReference>
<dbReference type="EMBL" id="JAGGMQ010000001">
    <property type="protein sequence ID" value="MBP2167384.1"/>
    <property type="molecule type" value="Genomic_DNA"/>
</dbReference>
<dbReference type="PANTHER" id="PTHR43249:SF1">
    <property type="entry name" value="D-GLUCOSIDE 3-DEHYDROGENASE"/>
    <property type="match status" value="1"/>
</dbReference>
<comment type="caution">
    <text evidence="3">The sequence shown here is derived from an EMBL/GenBank/DDBJ whole genome shotgun (WGS) entry which is preliminary data.</text>
</comment>
<dbReference type="InterPro" id="IPR000683">
    <property type="entry name" value="Gfo/Idh/MocA-like_OxRdtase_N"/>
</dbReference>
<dbReference type="InterPro" id="IPR036291">
    <property type="entry name" value="NAD(P)-bd_dom_sf"/>
</dbReference>
<evidence type="ECO:0000313" key="4">
    <source>
        <dbReference type="Proteomes" id="UP001195624"/>
    </source>
</evidence>
<dbReference type="SUPFAM" id="SSF55347">
    <property type="entry name" value="Glyceraldehyde-3-phosphate dehydrogenase-like, C-terminal domain"/>
    <property type="match status" value="1"/>
</dbReference>
<protein>
    <submittedName>
        <fullName evidence="3">Dehydrogenase</fullName>
    </submittedName>
</protein>
<feature type="domain" description="Gfo/Idh/MocA-like oxidoreductase N-terminal" evidence="1">
    <location>
        <begin position="23"/>
        <end position="116"/>
    </location>
</feature>